<name>A0A8J2NXJ3_9HEXA</name>
<proteinExistence type="predicted"/>
<evidence type="ECO:0000259" key="1">
    <source>
        <dbReference type="PROSITE" id="PS50835"/>
    </source>
</evidence>
<dbReference type="Proteomes" id="UP000708208">
    <property type="component" value="Unassembled WGS sequence"/>
</dbReference>
<evidence type="ECO:0000313" key="2">
    <source>
        <dbReference type="EMBL" id="CAG7730188.1"/>
    </source>
</evidence>
<dbReference type="PROSITE" id="PS50835">
    <property type="entry name" value="IG_LIKE"/>
    <property type="match status" value="1"/>
</dbReference>
<dbReference type="OrthoDB" id="6431884at2759"/>
<dbReference type="AlphaFoldDB" id="A0A8J2NXJ3"/>
<dbReference type="PANTHER" id="PTHR23278">
    <property type="entry name" value="SIDESTEP PROTEIN"/>
    <property type="match status" value="1"/>
</dbReference>
<organism evidence="2 3">
    <name type="scientific">Allacma fusca</name>
    <dbReference type="NCBI Taxonomy" id="39272"/>
    <lineage>
        <taxon>Eukaryota</taxon>
        <taxon>Metazoa</taxon>
        <taxon>Ecdysozoa</taxon>
        <taxon>Arthropoda</taxon>
        <taxon>Hexapoda</taxon>
        <taxon>Collembola</taxon>
        <taxon>Symphypleona</taxon>
        <taxon>Sminthuridae</taxon>
        <taxon>Allacma</taxon>
    </lineage>
</organism>
<feature type="domain" description="Ig-like" evidence="1">
    <location>
        <begin position="20"/>
        <end position="96"/>
    </location>
</feature>
<dbReference type="InterPro" id="IPR007110">
    <property type="entry name" value="Ig-like_dom"/>
</dbReference>
<dbReference type="PANTHER" id="PTHR23278:SF19">
    <property type="entry name" value="OBSCURIN"/>
    <property type="match status" value="1"/>
</dbReference>
<feature type="non-terminal residue" evidence="2">
    <location>
        <position position="1"/>
    </location>
</feature>
<dbReference type="EMBL" id="CAJVCH010190376">
    <property type="protein sequence ID" value="CAG7730188.1"/>
    <property type="molecule type" value="Genomic_DNA"/>
</dbReference>
<reference evidence="2" key="1">
    <citation type="submission" date="2021-06" db="EMBL/GenBank/DDBJ databases">
        <authorList>
            <person name="Hodson N. C."/>
            <person name="Mongue J. A."/>
            <person name="Jaron S. K."/>
        </authorList>
    </citation>
    <scope>NUCLEOTIDE SEQUENCE</scope>
</reference>
<protein>
    <recommendedName>
        <fullName evidence="1">Ig-like domain-containing protein</fullName>
    </recommendedName>
</protein>
<gene>
    <name evidence="2" type="ORF">AFUS01_LOCUS18850</name>
</gene>
<keyword evidence="3" id="KW-1185">Reference proteome</keyword>
<comment type="caution">
    <text evidence="2">The sequence shown here is derived from an EMBL/GenBank/DDBJ whole genome shotgun (WGS) entry which is preliminary data.</text>
</comment>
<sequence>SNAEGSTHSNAVFLSVMYSPVCLVESGVTVGTSKGESVALRCAVEANPTAFRFEWEFHGAGDNVDVVPNGKTVSQGDLSRFFYTPNADSEFGTFLCWGSNDIGRQVQPCVFHVVAAGWFSIHFSFHVSNF</sequence>
<evidence type="ECO:0000313" key="3">
    <source>
        <dbReference type="Proteomes" id="UP000708208"/>
    </source>
</evidence>
<accession>A0A8J2NXJ3</accession>